<keyword evidence="1" id="KW-1133">Transmembrane helix</keyword>
<proteinExistence type="predicted"/>
<evidence type="ECO:0000313" key="2">
    <source>
        <dbReference type="EMBL" id="BBP01368.1"/>
    </source>
</evidence>
<dbReference type="EMBL" id="AP021881">
    <property type="protein sequence ID" value="BBP01368.1"/>
    <property type="molecule type" value="Genomic_DNA"/>
</dbReference>
<dbReference type="RefSeq" id="WP_162085154.1">
    <property type="nucleotide sequence ID" value="NZ_AP021881.1"/>
</dbReference>
<keyword evidence="3" id="KW-1185">Reference proteome</keyword>
<dbReference type="Gene3D" id="3.30.700.10">
    <property type="entry name" value="Glycoprotein, Type 4 Pilin"/>
    <property type="match status" value="1"/>
</dbReference>
<reference evidence="3" key="1">
    <citation type="submission" date="2019-11" db="EMBL/GenBank/DDBJ databases">
        <title>Isolation and characterization of a novel species in the genus Sulfuriferula.</title>
        <authorList>
            <person name="Mochizuki J."/>
            <person name="Kojima H."/>
            <person name="Fukui M."/>
        </authorList>
    </citation>
    <scope>NUCLEOTIDE SEQUENCE [LARGE SCALE GENOMIC DNA]</scope>
    <source>
        <strain evidence="3">SGTM</strain>
    </source>
</reference>
<protein>
    <submittedName>
        <fullName evidence="2">MSHA biogenesis protein MshC</fullName>
    </submittedName>
</protein>
<accession>A0A809S3K2</accession>
<dbReference type="PROSITE" id="PS00409">
    <property type="entry name" value="PROKAR_NTER_METHYL"/>
    <property type="match status" value="1"/>
</dbReference>
<name>A0A809S3K2_9PROT</name>
<dbReference type="KEGG" id="sniv:SFSGTM_20760"/>
<gene>
    <name evidence="2" type="ORF">SFSGTM_20760</name>
</gene>
<keyword evidence="1" id="KW-0472">Membrane</keyword>
<evidence type="ECO:0000256" key="1">
    <source>
        <dbReference type="SAM" id="Phobius"/>
    </source>
</evidence>
<dbReference type="InterPro" id="IPR012902">
    <property type="entry name" value="N_methyl_site"/>
</dbReference>
<dbReference type="InterPro" id="IPR045584">
    <property type="entry name" value="Pilin-like"/>
</dbReference>
<evidence type="ECO:0000313" key="3">
    <source>
        <dbReference type="Proteomes" id="UP000463939"/>
    </source>
</evidence>
<keyword evidence="1" id="KW-0812">Transmembrane</keyword>
<dbReference type="SUPFAM" id="SSF54523">
    <property type="entry name" value="Pili subunits"/>
    <property type="match status" value="1"/>
</dbReference>
<sequence length="160" mass="16747">MSRTEHYSAAKHTVTGFTLIELIVVMIIVGVLAVAAIPKFFDKSTFETRGFADETTAALRYAQKAAIAQRRTVCATFTSSSLTLTIASAAGASACDINLASPAGGSPFTVTPRSAGITYTITPTNFSYNALGQASNGQTITVKDATGSIIIEQDTGYVHD</sequence>
<feature type="transmembrane region" description="Helical" evidence="1">
    <location>
        <begin position="20"/>
        <end position="41"/>
    </location>
</feature>
<organism evidence="2 3">
    <name type="scientific">Sulfuriferula nivalis</name>
    <dbReference type="NCBI Taxonomy" id="2675298"/>
    <lineage>
        <taxon>Bacteria</taxon>
        <taxon>Pseudomonadati</taxon>
        <taxon>Pseudomonadota</taxon>
        <taxon>Betaproteobacteria</taxon>
        <taxon>Nitrosomonadales</taxon>
        <taxon>Sulfuricellaceae</taxon>
        <taxon>Sulfuriferula</taxon>
    </lineage>
</organism>
<dbReference type="Proteomes" id="UP000463939">
    <property type="component" value="Chromosome"/>
</dbReference>
<dbReference type="Pfam" id="PF07963">
    <property type="entry name" value="N_methyl"/>
    <property type="match status" value="1"/>
</dbReference>
<dbReference type="NCBIfam" id="TIGR02532">
    <property type="entry name" value="IV_pilin_GFxxxE"/>
    <property type="match status" value="1"/>
</dbReference>
<dbReference type="AlphaFoldDB" id="A0A809S3K2"/>